<feature type="signal peptide" evidence="2">
    <location>
        <begin position="1"/>
        <end position="29"/>
    </location>
</feature>
<evidence type="ECO:0000256" key="2">
    <source>
        <dbReference type="SAM" id="SignalP"/>
    </source>
</evidence>
<protein>
    <recommendedName>
        <fullName evidence="3">DUF6531 domain-containing protein</fullName>
    </recommendedName>
</protein>
<evidence type="ECO:0000313" key="4">
    <source>
        <dbReference type="EMBL" id="ASJ74306.1"/>
    </source>
</evidence>
<dbReference type="Pfam" id="PF20148">
    <property type="entry name" value="DUF6531"/>
    <property type="match status" value="1"/>
</dbReference>
<accession>A0A2Z2NRZ6</accession>
<name>A0A2Z2NRZ6_9GAMM</name>
<dbReference type="SUPFAM" id="SSF53474">
    <property type="entry name" value="alpha/beta-Hydrolases"/>
    <property type="match status" value="1"/>
</dbReference>
<feature type="region of interest" description="Disordered" evidence="1">
    <location>
        <begin position="316"/>
        <end position="342"/>
    </location>
</feature>
<sequence length="794" mass="86912">MEWIRATKRLYLSMLALFALMQYCSGLQAANLECPASVSNGQPACSVSRDVGSNPPDSATSAHVGNPIDVVSGNKYQSEVDIKLGNSHLSLVRHYNSSNTAQNIGLGNGWRHTYSVGLASDGDDVRRIEQSDGRVIVFRRRGDQFIPANEADGRLIETSSDRYVWQLPDGRSFAFFGSFLTKISFADGGSLNLFYKEARLYSVTDELGRSLVFQYAPGGVGLPAYEGINGSAASGHLVRVMLADGEQVSFNYSKIQNLVSVEYPLGAQGNTGRRYGYQDPLNTSLLTERSDSRGKVFARWKYDELGRAISYRSGSSIRADGSQAGPPNLTLEYSNSDDSDKGETRVVFSNGSTQIYSWRQDETGHIFELVKNAIEVSKGREVEIDRLPNGSNEASDRVQYYPHDVLMVLAVDSLGYPSTIQLTLRRDGSTHILESKYDQVGRLVDVNWQSGMLEDYNVGQTTTIAELRVAFEQIRATGTNQQVLFSALAQKAFMQGTVHEFLGEAGNQLEVGSTITGEELDEARRKESLNGDGSSSQRSSKSDDDADSIPCENPLEDCAALLRVRDYAEVAECAYVDADCDTRFVEANLDDLSIGLEDLHEGSFHAEIFYDKARDEYIVSFAGTDLTSGGDWWNNLEQELGFSSFQYKKAVLLAKRLVENSPDVNFQFVGHSLGGGLATAAASSVGGEATVFNPAALDEESAIGLGVDYGQAQSNTQIYSVVGEILSQAQTDISFMGLPPGTVNSLPKPEFSWIQENLSQNPYSFYQGRLGVLLHLMDSVQQSLSELITRNQCV</sequence>
<dbReference type="AlphaFoldDB" id="A0A2Z2NRZ6"/>
<feature type="chain" id="PRO_5016428370" description="DUF6531 domain-containing protein" evidence="2">
    <location>
        <begin position="30"/>
        <end position="794"/>
    </location>
</feature>
<feature type="domain" description="DUF6531" evidence="3">
    <location>
        <begin position="65"/>
        <end position="138"/>
    </location>
</feature>
<gene>
    <name evidence="4" type="ORF">IMCC3135_21145</name>
</gene>
<dbReference type="InterPro" id="IPR045351">
    <property type="entry name" value="DUF6531"/>
</dbReference>
<feature type="region of interest" description="Disordered" evidence="1">
    <location>
        <begin position="524"/>
        <end position="549"/>
    </location>
</feature>
<evidence type="ECO:0000256" key="1">
    <source>
        <dbReference type="SAM" id="MobiDB-lite"/>
    </source>
</evidence>
<dbReference type="Gene3D" id="3.40.50.1820">
    <property type="entry name" value="alpha/beta hydrolase"/>
    <property type="match status" value="1"/>
</dbReference>
<proteinExistence type="predicted"/>
<dbReference type="KEGG" id="gai:IMCC3135_21145"/>
<organism evidence="4 5">
    <name type="scientific">Granulosicoccus antarcticus IMCC3135</name>
    <dbReference type="NCBI Taxonomy" id="1192854"/>
    <lineage>
        <taxon>Bacteria</taxon>
        <taxon>Pseudomonadati</taxon>
        <taxon>Pseudomonadota</taxon>
        <taxon>Gammaproteobacteria</taxon>
        <taxon>Chromatiales</taxon>
        <taxon>Granulosicoccaceae</taxon>
        <taxon>Granulosicoccus</taxon>
    </lineage>
</organism>
<dbReference type="EMBL" id="CP018632">
    <property type="protein sequence ID" value="ASJ74306.1"/>
    <property type="molecule type" value="Genomic_DNA"/>
</dbReference>
<dbReference type="Pfam" id="PF26363">
    <property type="entry name" value="Phospholipase-like"/>
    <property type="match status" value="1"/>
</dbReference>
<dbReference type="InterPro" id="IPR029058">
    <property type="entry name" value="AB_hydrolase_fold"/>
</dbReference>
<evidence type="ECO:0000259" key="3">
    <source>
        <dbReference type="Pfam" id="PF20148"/>
    </source>
</evidence>
<feature type="region of interest" description="Disordered" evidence="1">
    <location>
        <begin position="45"/>
        <end position="66"/>
    </location>
</feature>
<reference evidence="4 5" key="1">
    <citation type="submission" date="2016-12" db="EMBL/GenBank/DDBJ databases">
        <authorList>
            <person name="Song W.-J."/>
            <person name="Kurnit D.M."/>
        </authorList>
    </citation>
    <scope>NUCLEOTIDE SEQUENCE [LARGE SCALE GENOMIC DNA]</scope>
    <source>
        <strain evidence="4 5">IMCC3135</strain>
    </source>
</reference>
<evidence type="ECO:0000313" key="5">
    <source>
        <dbReference type="Proteomes" id="UP000250079"/>
    </source>
</evidence>
<dbReference type="Proteomes" id="UP000250079">
    <property type="component" value="Chromosome"/>
</dbReference>
<keyword evidence="5" id="KW-1185">Reference proteome</keyword>
<keyword evidence="2" id="KW-0732">Signal</keyword>
<dbReference type="GO" id="GO:0006629">
    <property type="term" value="P:lipid metabolic process"/>
    <property type="evidence" value="ECO:0007669"/>
    <property type="project" value="InterPro"/>
</dbReference>